<accession>A0ABQ4BMN9</accession>
<dbReference type="EMBL" id="BOMS01000135">
    <property type="protein sequence ID" value="GIE71941.1"/>
    <property type="molecule type" value="Genomic_DNA"/>
</dbReference>
<evidence type="ECO:0000256" key="1">
    <source>
        <dbReference type="SAM" id="MobiDB-lite"/>
    </source>
</evidence>
<dbReference type="PROSITE" id="PS51257">
    <property type="entry name" value="PROKAR_LIPOPROTEIN"/>
    <property type="match status" value="1"/>
</dbReference>
<comment type="caution">
    <text evidence="2">The sequence shown here is derived from an EMBL/GenBank/DDBJ whole genome shotgun (WGS) entry which is preliminary data.</text>
</comment>
<keyword evidence="3" id="KW-1185">Reference proteome</keyword>
<protein>
    <recommendedName>
        <fullName evidence="4">DUF4352 domain-containing protein</fullName>
    </recommendedName>
</protein>
<gene>
    <name evidence="2" type="ORF">Apa02nite_080490</name>
</gene>
<sequence>MRIVLAGLLTVTTLTGCGSHPPSVRASPVAARPSTASPADHAGAGSPAVLLLGTGQDIRTPGLAARVTVTGSTATASAYAVRVSVHVLRGTWEFGPALIRLRYTAQPGGSPVDTTPIEGGAIPPAMTLHPGTALSWRIPFEHAPGAGAQLLLTDPTGTTLAAWTTR</sequence>
<dbReference type="Proteomes" id="UP000624709">
    <property type="component" value="Unassembled WGS sequence"/>
</dbReference>
<feature type="region of interest" description="Disordered" evidence="1">
    <location>
        <begin position="20"/>
        <end position="43"/>
    </location>
</feature>
<reference evidence="2 3" key="1">
    <citation type="submission" date="2021-01" db="EMBL/GenBank/DDBJ databases">
        <title>Whole genome shotgun sequence of Actinoplanes palleronii NBRC 14916.</title>
        <authorList>
            <person name="Komaki H."/>
            <person name="Tamura T."/>
        </authorList>
    </citation>
    <scope>NUCLEOTIDE SEQUENCE [LARGE SCALE GENOMIC DNA]</scope>
    <source>
        <strain evidence="2 3">NBRC 14916</strain>
    </source>
</reference>
<dbReference type="RefSeq" id="WP_203829718.1">
    <property type="nucleotide sequence ID" value="NZ_BAAATY010000068.1"/>
</dbReference>
<evidence type="ECO:0000313" key="3">
    <source>
        <dbReference type="Proteomes" id="UP000624709"/>
    </source>
</evidence>
<evidence type="ECO:0000313" key="2">
    <source>
        <dbReference type="EMBL" id="GIE71941.1"/>
    </source>
</evidence>
<proteinExistence type="predicted"/>
<name>A0ABQ4BMN9_9ACTN</name>
<evidence type="ECO:0008006" key="4">
    <source>
        <dbReference type="Google" id="ProtNLM"/>
    </source>
</evidence>
<organism evidence="2 3">
    <name type="scientific">Actinoplanes palleronii</name>
    <dbReference type="NCBI Taxonomy" id="113570"/>
    <lineage>
        <taxon>Bacteria</taxon>
        <taxon>Bacillati</taxon>
        <taxon>Actinomycetota</taxon>
        <taxon>Actinomycetes</taxon>
        <taxon>Micromonosporales</taxon>
        <taxon>Micromonosporaceae</taxon>
        <taxon>Actinoplanes</taxon>
    </lineage>
</organism>